<dbReference type="InterPro" id="IPR007431">
    <property type="entry name" value="ACP_PD"/>
</dbReference>
<dbReference type="PANTHER" id="PTHR38764:SF1">
    <property type="entry name" value="ACYL CARRIER PROTEIN PHOSPHODIESTERASE"/>
    <property type="match status" value="1"/>
</dbReference>
<evidence type="ECO:0000313" key="4">
    <source>
        <dbReference type="EMBL" id="PRY28596.1"/>
    </source>
</evidence>
<dbReference type="GO" id="GO:0008770">
    <property type="term" value="F:[acyl-carrier-protein] phosphodiesterase activity"/>
    <property type="evidence" value="ECO:0007669"/>
    <property type="project" value="InterPro"/>
</dbReference>
<gene>
    <name evidence="4" type="ORF">CLV58_12811</name>
</gene>
<dbReference type="GO" id="GO:0006633">
    <property type="term" value="P:fatty acid biosynthetic process"/>
    <property type="evidence" value="ECO:0007669"/>
    <property type="project" value="InterPro"/>
</dbReference>
<comment type="caution">
    <text evidence="4">The sequence shown here is derived from an EMBL/GenBank/DDBJ whole genome shotgun (WGS) entry which is preliminary data.</text>
</comment>
<name>A0A2T0S5A8_9BACT</name>
<evidence type="ECO:0000313" key="5">
    <source>
        <dbReference type="Proteomes" id="UP000238375"/>
    </source>
</evidence>
<keyword evidence="1" id="KW-0444">Lipid biosynthesis</keyword>
<dbReference type="PIRSF" id="PIRSF011489">
    <property type="entry name" value="DUF479"/>
    <property type="match status" value="1"/>
</dbReference>
<dbReference type="RefSeq" id="WP_106140239.1">
    <property type="nucleotide sequence ID" value="NZ_PVTE01000028.1"/>
</dbReference>
<keyword evidence="5" id="KW-1185">Reference proteome</keyword>
<evidence type="ECO:0000256" key="2">
    <source>
        <dbReference type="ARBA" id="ARBA00022801"/>
    </source>
</evidence>
<dbReference type="Pfam" id="PF04336">
    <property type="entry name" value="ACP_PD"/>
    <property type="match status" value="1"/>
</dbReference>
<dbReference type="AlphaFoldDB" id="A0A2T0S5A8"/>
<protein>
    <submittedName>
        <fullName evidence="4">Acyl carrier protein phosphodiesterase</fullName>
    </submittedName>
</protein>
<sequence length="195" mass="22169">MNILAHAYLSNRNDDWLIGNFIGDFIKGDPASPRHGLRPAEVEGVRIHRTIDAFTDSHPAVAVVRDLLRPRCHKYAGVAVDVFFDHMLATQFSALTGEPLSPFTTYFYTTLRRHGDRLPPSARRMFDAMVRYDWVASYQTTTGIDQALNGIARRTPYVSGLDTAVDDLIRFYEPIRAQFNRFWPELVAHVAAFRA</sequence>
<keyword evidence="2" id="KW-0378">Hydrolase</keyword>
<dbReference type="OrthoDB" id="8442777at2"/>
<evidence type="ECO:0000256" key="3">
    <source>
        <dbReference type="ARBA" id="ARBA00023098"/>
    </source>
</evidence>
<dbReference type="PANTHER" id="PTHR38764">
    <property type="entry name" value="ACYL CARRIER PROTEIN PHOSPHODIESTERASE"/>
    <property type="match status" value="1"/>
</dbReference>
<keyword evidence="3" id="KW-0443">Lipid metabolism</keyword>
<dbReference type="EMBL" id="PVTE01000028">
    <property type="protein sequence ID" value="PRY28596.1"/>
    <property type="molecule type" value="Genomic_DNA"/>
</dbReference>
<proteinExistence type="predicted"/>
<accession>A0A2T0S5A8</accession>
<organism evidence="4 5">
    <name type="scientific">Spirosoma oryzae</name>
    <dbReference type="NCBI Taxonomy" id="1469603"/>
    <lineage>
        <taxon>Bacteria</taxon>
        <taxon>Pseudomonadati</taxon>
        <taxon>Bacteroidota</taxon>
        <taxon>Cytophagia</taxon>
        <taxon>Cytophagales</taxon>
        <taxon>Cytophagaceae</taxon>
        <taxon>Spirosoma</taxon>
    </lineage>
</organism>
<reference evidence="4 5" key="1">
    <citation type="submission" date="2018-03" db="EMBL/GenBank/DDBJ databases">
        <title>Genomic Encyclopedia of Archaeal and Bacterial Type Strains, Phase II (KMG-II): from individual species to whole genera.</title>
        <authorList>
            <person name="Goeker M."/>
        </authorList>
    </citation>
    <scope>NUCLEOTIDE SEQUENCE [LARGE SCALE GENOMIC DNA]</scope>
    <source>
        <strain evidence="4 5">DSM 28354</strain>
    </source>
</reference>
<dbReference type="Proteomes" id="UP000238375">
    <property type="component" value="Unassembled WGS sequence"/>
</dbReference>
<evidence type="ECO:0000256" key="1">
    <source>
        <dbReference type="ARBA" id="ARBA00022516"/>
    </source>
</evidence>